<evidence type="ECO:0000256" key="6">
    <source>
        <dbReference type="ARBA" id="ARBA00022776"/>
    </source>
</evidence>
<dbReference type="AlphaFoldDB" id="A0A2H9TNB3"/>
<name>A0A2H9TNB3_9FUNG</name>
<evidence type="ECO:0000256" key="2">
    <source>
        <dbReference type="ARBA" id="ARBA00004286"/>
    </source>
</evidence>
<keyword evidence="8" id="KW-0539">Nucleus</keyword>
<proteinExistence type="inferred from homology"/>
<dbReference type="GO" id="GO:0051301">
    <property type="term" value="P:cell division"/>
    <property type="evidence" value="ECO:0007669"/>
    <property type="project" value="UniProtKB-KW"/>
</dbReference>
<dbReference type="Pfam" id="PF12717">
    <property type="entry name" value="Cnd1"/>
    <property type="match status" value="1"/>
</dbReference>
<dbReference type="InterPro" id="IPR007673">
    <property type="entry name" value="Condensin_cplx_su1"/>
</dbReference>
<evidence type="ECO:0000259" key="12">
    <source>
        <dbReference type="Pfam" id="PF12717"/>
    </source>
</evidence>
<dbReference type="Proteomes" id="UP000240830">
    <property type="component" value="Unassembled WGS sequence"/>
</dbReference>
<keyword evidence="7 10" id="KW-0226">DNA condensation</keyword>
<dbReference type="STRING" id="1246581.A0A2H9TNB3"/>
<keyword evidence="5 10" id="KW-0132">Cell division</keyword>
<feature type="domain" description="Condensin complex subunit 1 C-terminal" evidence="12">
    <location>
        <begin position="770"/>
        <end position="929"/>
    </location>
</feature>
<dbReference type="GO" id="GO:0007076">
    <property type="term" value="P:mitotic chromosome condensation"/>
    <property type="evidence" value="ECO:0007669"/>
    <property type="project" value="InterPro"/>
</dbReference>
<dbReference type="Gene3D" id="1.25.10.10">
    <property type="entry name" value="Leucine-rich Repeat Variant"/>
    <property type="match status" value="2"/>
</dbReference>
<feature type="compositionally biased region" description="Basic residues" evidence="11">
    <location>
        <begin position="1024"/>
        <end position="1036"/>
    </location>
</feature>
<comment type="function">
    <text evidence="10">Regulatory subunit of the condensin complex, a complex required for conversion of interphase chromatin into mitotic-like condense chromosomes. The condensin complex probably introduces positive supercoils into relaxed DNA in the presence of type I topoisomerases and converts nicked DNA into positive knotted forms in the presence of type II topoisomerases.</text>
</comment>
<dbReference type="GO" id="GO:0000796">
    <property type="term" value="C:condensin complex"/>
    <property type="evidence" value="ECO:0007669"/>
    <property type="project" value="TreeGrafter"/>
</dbReference>
<comment type="caution">
    <text evidence="13">The sequence shown here is derived from an EMBL/GenBank/DDBJ whole genome shotgun (WGS) entry which is preliminary data.</text>
</comment>
<evidence type="ECO:0000256" key="11">
    <source>
        <dbReference type="SAM" id="MobiDB-lite"/>
    </source>
</evidence>
<evidence type="ECO:0000256" key="5">
    <source>
        <dbReference type="ARBA" id="ARBA00022618"/>
    </source>
</evidence>
<evidence type="ECO:0000256" key="10">
    <source>
        <dbReference type="PIRNR" id="PIRNR017127"/>
    </source>
</evidence>
<dbReference type="InterPro" id="IPR011989">
    <property type="entry name" value="ARM-like"/>
</dbReference>
<dbReference type="GO" id="GO:0005634">
    <property type="term" value="C:nucleus"/>
    <property type="evidence" value="ECO:0007669"/>
    <property type="project" value="UniProtKB-SubCell"/>
</dbReference>
<reference evidence="13 14" key="1">
    <citation type="submission" date="2016-10" db="EMBL/GenBank/DDBJ databases">
        <title>The genome of Paramicrosporidium saccamoebae is the missing link in understanding Cryptomycota and Microsporidia evolution.</title>
        <authorList>
            <person name="Quandt C.A."/>
            <person name="Beaudet D."/>
            <person name="Corsaro D."/>
            <person name="Michel R."/>
            <person name="Corradi N."/>
            <person name="James T."/>
        </authorList>
    </citation>
    <scope>NUCLEOTIDE SEQUENCE [LARGE SCALE GENOMIC DNA]</scope>
    <source>
        <strain evidence="13 14">KSL3</strain>
    </source>
</reference>
<comment type="subcellular location">
    <subcellularLocation>
        <location evidence="2">Chromosome</location>
    </subcellularLocation>
    <subcellularLocation>
        <location evidence="1">Nucleus</location>
    </subcellularLocation>
</comment>
<dbReference type="InterPro" id="IPR032682">
    <property type="entry name" value="Cnd1_C"/>
</dbReference>
<accession>A0A2H9TNB3</accession>
<dbReference type="OrthoDB" id="436262at2759"/>
<keyword evidence="14" id="KW-1185">Reference proteome</keyword>
<feature type="region of interest" description="Disordered" evidence="11">
    <location>
        <begin position="1021"/>
        <end position="1096"/>
    </location>
</feature>
<dbReference type="EMBL" id="MTSL01000074">
    <property type="protein sequence ID" value="PJF19212.1"/>
    <property type="molecule type" value="Genomic_DNA"/>
</dbReference>
<dbReference type="PANTHER" id="PTHR14222:SF2">
    <property type="entry name" value="CONDENSIN COMPLEX SUBUNIT 1"/>
    <property type="match status" value="1"/>
</dbReference>
<evidence type="ECO:0000256" key="1">
    <source>
        <dbReference type="ARBA" id="ARBA00004123"/>
    </source>
</evidence>
<dbReference type="InterPro" id="IPR016024">
    <property type="entry name" value="ARM-type_fold"/>
</dbReference>
<evidence type="ECO:0000313" key="13">
    <source>
        <dbReference type="EMBL" id="PJF19212.1"/>
    </source>
</evidence>
<dbReference type="GO" id="GO:0042393">
    <property type="term" value="F:histone binding"/>
    <property type="evidence" value="ECO:0007669"/>
    <property type="project" value="TreeGrafter"/>
</dbReference>
<feature type="compositionally biased region" description="Acidic residues" evidence="11">
    <location>
        <begin position="1042"/>
        <end position="1063"/>
    </location>
</feature>
<comment type="similarity">
    <text evidence="3 10">Belongs to the CND1 (condensin subunit 1) family.</text>
</comment>
<dbReference type="GO" id="GO:0000779">
    <property type="term" value="C:condensed chromosome, centromeric region"/>
    <property type="evidence" value="ECO:0007669"/>
    <property type="project" value="TreeGrafter"/>
</dbReference>
<evidence type="ECO:0000256" key="8">
    <source>
        <dbReference type="ARBA" id="ARBA00023242"/>
    </source>
</evidence>
<keyword evidence="6 10" id="KW-0498">Mitosis</keyword>
<dbReference type="InterPro" id="IPR026971">
    <property type="entry name" value="CND1/NCAPD3"/>
</dbReference>
<dbReference type="GO" id="GO:0010032">
    <property type="term" value="P:meiotic chromosome condensation"/>
    <property type="evidence" value="ECO:0007669"/>
    <property type="project" value="TreeGrafter"/>
</dbReference>
<evidence type="ECO:0000256" key="7">
    <source>
        <dbReference type="ARBA" id="ARBA00023067"/>
    </source>
</evidence>
<evidence type="ECO:0000256" key="9">
    <source>
        <dbReference type="ARBA" id="ARBA00023306"/>
    </source>
</evidence>
<dbReference type="SUPFAM" id="SSF48371">
    <property type="entry name" value="ARM repeat"/>
    <property type="match status" value="1"/>
</dbReference>
<evidence type="ECO:0000256" key="3">
    <source>
        <dbReference type="ARBA" id="ARBA00009606"/>
    </source>
</evidence>
<keyword evidence="4" id="KW-0158">Chromosome</keyword>
<organism evidence="13 14">
    <name type="scientific">Paramicrosporidium saccamoebae</name>
    <dbReference type="NCBI Taxonomy" id="1246581"/>
    <lineage>
        <taxon>Eukaryota</taxon>
        <taxon>Fungi</taxon>
        <taxon>Fungi incertae sedis</taxon>
        <taxon>Cryptomycota</taxon>
        <taxon>Cryptomycota incertae sedis</taxon>
        <taxon>Paramicrosporidium</taxon>
    </lineage>
</organism>
<dbReference type="PANTHER" id="PTHR14222">
    <property type="entry name" value="CONDENSIN"/>
    <property type="match status" value="1"/>
</dbReference>
<evidence type="ECO:0000256" key="4">
    <source>
        <dbReference type="ARBA" id="ARBA00022454"/>
    </source>
</evidence>
<protein>
    <recommendedName>
        <fullName evidence="10">Condensin complex subunit 1</fullName>
    </recommendedName>
</protein>
<gene>
    <name evidence="13" type="ORF">PSACC_00979</name>
</gene>
<dbReference type="PIRSF" id="PIRSF017127">
    <property type="entry name" value="Condensin_D2"/>
    <property type="match status" value="1"/>
</dbReference>
<evidence type="ECO:0000313" key="14">
    <source>
        <dbReference type="Proteomes" id="UP000240830"/>
    </source>
</evidence>
<keyword evidence="9 10" id="KW-0131">Cell cycle</keyword>
<sequence length="1096" mass="122702">MLRVQKTLPAAIGVSEQLLAIPTWPNDLSKLRLTPKEIEREIKRCFPSLEIGAKAKLINAVISGVATISKLMHSSKSEMAQEALEAMAILAYATVSAAEKDKPAVTSTKKGRGESLDWNHNKIVLAESFKAICTLPVLPRLYQTYSDLENLVCTLSAHLTLYRHVGGVPFSADDSGAAKIVSAFLLKLTVCDTRGVLRNVTALADFLDSDLYSMRMSMLEIFAILYCHLMLQDDRSDQTKTRARSFLGAIEERLRDVNSFVRSKALQVLSQLVQANTLPVADRSHLVDLVVGRVMDKSSNVRRRAIQLLGEFLKRHPFCVDGGELSLSLFEDRLQDVESNLDRLEPAEIKESMTGSTEELAVDDGADAIAKAQELQTLLMQKRYYTDAIAFVRQLDSVIPTLCQLLSSHTKTEVFEVMDFFVDSCIYKLQSSDLGIKKMMHLIWEQDLSTEDGGKKSVKEHVLGCYRRVFLEVDSRLDGKQRIMTITQNLIKLVSTASSSDLASLEQIVVGFIKKDWISDAVKHALAYSFANKLASVSEQRSALVLMTMIGTCDPEIITSRVDSLLKIGFGPVGMSDSWIAEYTCIALKLIASSIRLPNDNIIFLKLTNMLKAIPSSPRWLQVAGQAIMAIYSLADQPNLIVSTLIREISREVTESVNGNARTRSLVKLIFIVGHVAVSEVDHLEAVEKHWKQTKAKSSTRQKEDDIVDAVRYMRENELLYGKDSILSDPQLQNVASMALAKFMSVSGQYCDQYLPLFLTILEKSPDSNIRNNLTVAFADLAQSFGRIIDSNIVYLFRRLCDPDVTVKRNALMVLTHLTLTGLIKVKGQVGEIAKCILDEDSRVSSLARLFFHEMAGKDNAIYNHIPDIISSLSMNDNVLSEDDFKTIAKFIFEYIKKERQMEGLVEKLCQRFRQCSDMRQARDLACCLTMINFTSEKTIRRLVESLPLYRDKLVDIVVYRYFVETLQRARKGTKTEVRAMLDEFEQKLLQAAGEAESDVAGAADVAGTAEAIDQLTLQASSQRGKKAMPKRRVNRRRETEAVTDEEEDVIMQDIMSEPDDLPESPQKKGVTASRKPVRSRRIIAADSNDDEDDVF</sequence>